<evidence type="ECO:0000313" key="2">
    <source>
        <dbReference type="EMBL" id="KYZ75278.1"/>
    </source>
</evidence>
<evidence type="ECO:0000313" key="3">
    <source>
        <dbReference type="Proteomes" id="UP000076268"/>
    </source>
</evidence>
<reference evidence="2 3" key="1">
    <citation type="submission" date="2016-02" db="EMBL/GenBank/DDBJ databases">
        <title>Anaerosporomusa subterraneum gen. nov., sp. nov., a spore-forming obligate anaerobe isolated from saprolite.</title>
        <authorList>
            <person name="Choi J.K."/>
            <person name="Shah M."/>
            <person name="Yee N."/>
        </authorList>
    </citation>
    <scope>NUCLEOTIDE SEQUENCE [LARGE SCALE GENOMIC DNA]</scope>
    <source>
        <strain evidence="2 3">RU4</strain>
    </source>
</reference>
<feature type="domain" description="DUF1858" evidence="1">
    <location>
        <begin position="2"/>
        <end position="62"/>
    </location>
</feature>
<dbReference type="InterPro" id="IPR038062">
    <property type="entry name" value="ScdA-like_N_sf"/>
</dbReference>
<dbReference type="InterPro" id="IPR015077">
    <property type="entry name" value="DUF1858"/>
</dbReference>
<keyword evidence="3" id="KW-1185">Reference proteome</keyword>
<dbReference type="Proteomes" id="UP000076268">
    <property type="component" value="Unassembled WGS sequence"/>
</dbReference>
<comment type="caution">
    <text evidence="2">The sequence shown here is derived from an EMBL/GenBank/DDBJ whole genome shotgun (WGS) entry which is preliminary data.</text>
</comment>
<dbReference type="EMBL" id="LSGP01000025">
    <property type="protein sequence ID" value="KYZ75278.1"/>
    <property type="molecule type" value="Genomic_DNA"/>
</dbReference>
<dbReference type="Pfam" id="PF08984">
    <property type="entry name" value="DUF1858"/>
    <property type="match status" value="1"/>
</dbReference>
<gene>
    <name evidence="2" type="ORF">AXX12_14060</name>
</gene>
<name>A0A154BP40_ANASB</name>
<dbReference type="Gene3D" id="1.10.3910.10">
    <property type="entry name" value="SP0561-like"/>
    <property type="match status" value="1"/>
</dbReference>
<sequence>MITAQDKIGNILSQHPHLKQKLIERSPKFKNLENPIMLNTVGRFATVADAAKKTGEDLDELLRFLNRNL</sequence>
<protein>
    <recommendedName>
        <fullName evidence="1">DUF1858 domain-containing protein</fullName>
    </recommendedName>
</protein>
<dbReference type="SUPFAM" id="SSF140683">
    <property type="entry name" value="SP0561-like"/>
    <property type="match status" value="1"/>
</dbReference>
<dbReference type="RefSeq" id="WP_066244919.1">
    <property type="nucleotide sequence ID" value="NZ_LSGP01000025.1"/>
</dbReference>
<accession>A0A154BP40</accession>
<dbReference type="STRING" id="1794912.AXX12_14060"/>
<dbReference type="AlphaFoldDB" id="A0A154BP40"/>
<evidence type="ECO:0000259" key="1">
    <source>
        <dbReference type="Pfam" id="PF08984"/>
    </source>
</evidence>
<proteinExistence type="predicted"/>
<organism evidence="2 3">
    <name type="scientific">Anaerosporomusa subterranea</name>
    <dbReference type="NCBI Taxonomy" id="1794912"/>
    <lineage>
        <taxon>Bacteria</taxon>
        <taxon>Bacillati</taxon>
        <taxon>Bacillota</taxon>
        <taxon>Negativicutes</taxon>
        <taxon>Acetonemataceae</taxon>
        <taxon>Anaerosporomusa</taxon>
    </lineage>
</organism>